<dbReference type="PANTHER" id="PTHR45749">
    <property type="match status" value="1"/>
</dbReference>
<keyword evidence="1" id="KW-0328">Glycosyltransferase</keyword>
<dbReference type="Proteomes" id="UP000830375">
    <property type="component" value="Unassembled WGS sequence"/>
</dbReference>
<keyword evidence="2" id="KW-1185">Reference proteome</keyword>
<reference evidence="1 2" key="1">
    <citation type="submission" date="2022-01" db="EMBL/GenBank/DDBJ databases">
        <title>A high-quality chromosome-level genome assembly of rohu carp, Labeo rohita.</title>
        <authorList>
            <person name="Arick M.A. II"/>
            <person name="Hsu C.-Y."/>
            <person name="Magbanua Z."/>
            <person name="Pechanova O."/>
            <person name="Grover C."/>
            <person name="Miller E."/>
            <person name="Thrash A."/>
            <person name="Ezzel L."/>
            <person name="Alam S."/>
            <person name="Benzie J."/>
            <person name="Hamilton M."/>
            <person name="Karsi A."/>
            <person name="Lawrence M.L."/>
            <person name="Peterson D.G."/>
        </authorList>
    </citation>
    <scope>NUCLEOTIDE SEQUENCE [LARGE SCALE GENOMIC DNA]</scope>
    <source>
        <strain evidence="2">BAU-BD-2019</strain>
        <tissue evidence="1">Blood</tissue>
    </source>
</reference>
<comment type="caution">
    <text evidence="1">The sequence shown here is derived from an EMBL/GenBank/DDBJ whole genome shotgun (WGS) entry which is preliminary data.</text>
</comment>
<evidence type="ECO:0000313" key="1">
    <source>
        <dbReference type="EMBL" id="KAI2644078.1"/>
    </source>
</evidence>
<sequence length="469" mass="52996">MWKSPDHGSFIRLARTPCFAFVVNFLAKTLEKSLQRTELTREVKCFHKWKELDTRLAKWMHKTSRNITLAAGVGTFGERCEINGGAAAAQISYMNIMTNFLKLAETIALESSVMVKEHFSELAYLTDSAGADMTDVTLEKLGELGINIMETRGQGYDNELRTENTVVFKRECRTKIQGCSMSRKCTTFSPPLFKRHASESGLTLKPLSNTRQKAEEMFETLFYQLQKMTPAGVCGVRTRCEARGIATKIKTYLFLCNSINITSKILQAMKIDITHPTKQLNVTKQFLVERCTDSNFERLLSSARELADELETEAVFPPQSAVQQRKRKKMSIYEGNDAPLGFLNQVLDCAIRSVEECFFLLRDHGHIYGLLYDITSLKEKDNTIADALLLDLSSSVKKESIFPNVLVAFGVLLTLPVTVSSEDCSFSKLKLIENDLQTTTAIEHEFVENINIEETIETFATMKARYARI</sequence>
<organism evidence="1 2">
    <name type="scientific">Labeo rohita</name>
    <name type="common">Indian major carp</name>
    <name type="synonym">Cyprinus rohita</name>
    <dbReference type="NCBI Taxonomy" id="84645"/>
    <lineage>
        <taxon>Eukaryota</taxon>
        <taxon>Metazoa</taxon>
        <taxon>Chordata</taxon>
        <taxon>Craniata</taxon>
        <taxon>Vertebrata</taxon>
        <taxon>Euteleostomi</taxon>
        <taxon>Actinopterygii</taxon>
        <taxon>Neopterygii</taxon>
        <taxon>Teleostei</taxon>
        <taxon>Ostariophysi</taxon>
        <taxon>Cypriniformes</taxon>
        <taxon>Cyprinidae</taxon>
        <taxon>Labeoninae</taxon>
        <taxon>Labeonini</taxon>
        <taxon>Labeo</taxon>
    </lineage>
</organism>
<dbReference type="GO" id="GO:0016757">
    <property type="term" value="F:glycosyltransferase activity"/>
    <property type="evidence" value="ECO:0007669"/>
    <property type="project" value="UniProtKB-KW"/>
</dbReference>
<dbReference type="PANTHER" id="PTHR45749:SF35">
    <property type="entry name" value="AC-LIKE TRANSPOSASE-RELATED"/>
    <property type="match status" value="1"/>
</dbReference>
<evidence type="ECO:0000313" key="2">
    <source>
        <dbReference type="Proteomes" id="UP000830375"/>
    </source>
</evidence>
<gene>
    <name evidence="1" type="ORF">H4Q32_030663</name>
</gene>
<name>A0ABQ8L025_LABRO</name>
<keyword evidence="1" id="KW-0808">Transferase</keyword>
<protein>
    <submittedName>
        <fullName evidence="1">Uracil phosphoribosyltransferase</fullName>
    </submittedName>
</protein>
<dbReference type="EMBL" id="JACTAM010002639">
    <property type="protein sequence ID" value="KAI2644078.1"/>
    <property type="molecule type" value="Genomic_DNA"/>
</dbReference>
<proteinExistence type="predicted"/>
<accession>A0ABQ8L025</accession>